<reference evidence="1 2" key="1">
    <citation type="journal article" date="2012" name="Int. J. Syst. Evol. Microbiol.">
        <title>Flammeovirga pacifica sp. nov., isolated from deep-sea sediment.</title>
        <authorList>
            <person name="Xu H."/>
            <person name="Fu Y."/>
            <person name="Yang N."/>
            <person name="Ding Z."/>
            <person name="Lai Q."/>
            <person name="Zeng R."/>
        </authorList>
    </citation>
    <scope>NUCLEOTIDE SEQUENCE [LARGE SCALE GENOMIC DNA]</scope>
    <source>
        <strain evidence="2">DSM 24597 / LMG 26175 / WPAGA1</strain>
    </source>
</reference>
<name>A0A1S1YWD3_FLAPC</name>
<proteinExistence type="predicted"/>
<evidence type="ECO:0000313" key="1">
    <source>
        <dbReference type="EMBL" id="OHX65331.1"/>
    </source>
</evidence>
<dbReference type="PROSITE" id="PS51257">
    <property type="entry name" value="PROKAR_LIPOPROTEIN"/>
    <property type="match status" value="1"/>
</dbReference>
<evidence type="ECO:0000313" key="2">
    <source>
        <dbReference type="Proteomes" id="UP000179797"/>
    </source>
</evidence>
<dbReference type="AlphaFoldDB" id="A0A1S1YWD3"/>
<sequence>MQTLKITVFLCFIGTMISCSKPSLSLEWKQPVTEEGSIAKENFKILKPKDIKLDTTISRFLSPVFDSLLSEAELDKFNPTTHEFQCSDLCCLEIKEDINESWRVIESTRNCGLEGVEISKWIYKNKKLIFYQDVWVTDYSDTKSDHYILDELYIRNASDIKSLEREITIEEFDNHFFNKKYTSNNRTTTQIEAASRKKIEEIFTPHEF</sequence>
<dbReference type="Proteomes" id="UP000179797">
    <property type="component" value="Unassembled WGS sequence"/>
</dbReference>
<gene>
    <name evidence="1" type="ORF">NH26_02685</name>
</gene>
<accession>A0A1S1YWD3</accession>
<comment type="caution">
    <text evidence="1">The sequence shown here is derived from an EMBL/GenBank/DDBJ whole genome shotgun (WGS) entry which is preliminary data.</text>
</comment>
<organism evidence="1 2">
    <name type="scientific">Flammeovirga pacifica</name>
    <dbReference type="NCBI Taxonomy" id="915059"/>
    <lineage>
        <taxon>Bacteria</taxon>
        <taxon>Pseudomonadati</taxon>
        <taxon>Bacteroidota</taxon>
        <taxon>Cytophagia</taxon>
        <taxon>Cytophagales</taxon>
        <taxon>Flammeovirgaceae</taxon>
        <taxon>Flammeovirga</taxon>
    </lineage>
</organism>
<dbReference type="EMBL" id="JRYR02000001">
    <property type="protein sequence ID" value="OHX65331.1"/>
    <property type="molecule type" value="Genomic_DNA"/>
</dbReference>
<protein>
    <recommendedName>
        <fullName evidence="3">Lipoprotein</fullName>
    </recommendedName>
</protein>
<dbReference type="OrthoDB" id="9857449at2"/>
<keyword evidence="2" id="KW-1185">Reference proteome</keyword>
<evidence type="ECO:0008006" key="3">
    <source>
        <dbReference type="Google" id="ProtNLM"/>
    </source>
</evidence>
<dbReference type="RefSeq" id="WP_044223901.1">
    <property type="nucleotide sequence ID" value="NZ_JRYR02000001.1"/>
</dbReference>